<dbReference type="PROSITE" id="PS51257">
    <property type="entry name" value="PROKAR_LIPOPROTEIN"/>
    <property type="match status" value="1"/>
</dbReference>
<evidence type="ECO:0000313" key="2">
    <source>
        <dbReference type="Proteomes" id="UP000232638"/>
    </source>
</evidence>
<name>A0A2K8UCZ1_9GAMM</name>
<reference evidence="1 2" key="1">
    <citation type="submission" date="2017-03" db="EMBL/GenBank/DDBJ databases">
        <title>Complete genome sequence of Candidatus 'Thiodictyon syntrophicum' sp. nov. strain Cad16T, a photolithoautotroph purple sulfur bacterium isolated from an alpine meromictic lake.</title>
        <authorList>
            <person name="Luedin S.M."/>
            <person name="Pothier J.F."/>
            <person name="Danza F."/>
            <person name="Storelli N."/>
            <person name="Wittwer M."/>
            <person name="Tonolla M."/>
        </authorList>
    </citation>
    <scope>NUCLEOTIDE SEQUENCE [LARGE SCALE GENOMIC DNA]</scope>
    <source>
        <strain evidence="1 2">Cad16T</strain>
    </source>
</reference>
<protein>
    <recommendedName>
        <fullName evidence="3">Lipoprotein</fullName>
    </recommendedName>
</protein>
<dbReference type="RefSeq" id="WP_100921123.1">
    <property type="nucleotide sequence ID" value="NZ_CP020370.1"/>
</dbReference>
<dbReference type="KEGG" id="tsy:THSYN_22455"/>
<proteinExistence type="predicted"/>
<sequence>MKMHASLRLTAFTLALLSGCTGVSPVKPDGSGLPVNLKAEKIAVIAMTGPPLNVMTAGGVGRSSIATATSPAEAIIAVGLTAATDALTRPEGRPSTPPSPSELIASSLRDILGKELSLNLDLVTQLRSGTAAAGKVQAPGRYTLEVATDINLLAYRPLAWATYQYILQAHARILSPTGVILWQNACAVSSLTPDPALQIDRHDFQVNGGQRLKEVMQTAADRCARSLAPTQGRTGV</sequence>
<dbReference type="Proteomes" id="UP000232638">
    <property type="component" value="Chromosome"/>
</dbReference>
<dbReference type="AlphaFoldDB" id="A0A2K8UCZ1"/>
<dbReference type="EMBL" id="CP020370">
    <property type="protein sequence ID" value="AUB83436.1"/>
    <property type="molecule type" value="Genomic_DNA"/>
</dbReference>
<evidence type="ECO:0000313" key="1">
    <source>
        <dbReference type="EMBL" id="AUB83436.1"/>
    </source>
</evidence>
<organism evidence="1 2">
    <name type="scientific">Candidatus Thiodictyon syntrophicum</name>
    <dbReference type="NCBI Taxonomy" id="1166950"/>
    <lineage>
        <taxon>Bacteria</taxon>
        <taxon>Pseudomonadati</taxon>
        <taxon>Pseudomonadota</taxon>
        <taxon>Gammaproteobacteria</taxon>
        <taxon>Chromatiales</taxon>
        <taxon>Chromatiaceae</taxon>
        <taxon>Thiodictyon</taxon>
    </lineage>
</organism>
<keyword evidence="2" id="KW-1185">Reference proteome</keyword>
<accession>A0A2K8UCZ1</accession>
<gene>
    <name evidence="1" type="ORF">THSYN_22455</name>
</gene>
<evidence type="ECO:0008006" key="3">
    <source>
        <dbReference type="Google" id="ProtNLM"/>
    </source>
</evidence>